<reference evidence="14" key="1">
    <citation type="journal article" date="2021" name="PeerJ">
        <title>Extensive microbial diversity within the chicken gut microbiome revealed by metagenomics and culture.</title>
        <authorList>
            <person name="Gilroy R."/>
            <person name="Ravi A."/>
            <person name="Getino M."/>
            <person name="Pursley I."/>
            <person name="Horton D.L."/>
            <person name="Alikhan N.F."/>
            <person name="Baker D."/>
            <person name="Gharbi K."/>
            <person name="Hall N."/>
            <person name="Watson M."/>
            <person name="Adriaenssens E.M."/>
            <person name="Foster-Nyarko E."/>
            <person name="Jarju S."/>
            <person name="Secka A."/>
            <person name="Antonio M."/>
            <person name="Oren A."/>
            <person name="Chaudhuri R.R."/>
            <person name="La Ragione R."/>
            <person name="Hildebrand F."/>
            <person name="Pallen M.J."/>
        </authorList>
    </citation>
    <scope>NUCLEOTIDE SEQUENCE</scope>
    <source>
        <strain evidence="14">CHK187-11901</strain>
    </source>
</reference>
<dbReference type="GO" id="GO:0015986">
    <property type="term" value="P:proton motive force-driven ATP synthesis"/>
    <property type="evidence" value="ECO:0007669"/>
    <property type="project" value="InterPro"/>
</dbReference>
<comment type="function">
    <text evidence="9">F(1)F(0) ATP synthase produces ATP from ADP in the presence of a proton or sodium gradient. F-type ATPases consist of two structural domains, F(1) containing the extramembraneous catalytic core and F(0) containing the membrane proton channel, linked together by a central stalk and a peripheral stalk. During catalysis, ATP synthesis in the catalytic domain of F(1) is coupled via a rotary mechanism of the central stalk subunits to proton translocation.</text>
</comment>
<keyword evidence="6 11" id="KW-0406">Ion transport</keyword>
<evidence type="ECO:0000256" key="3">
    <source>
        <dbReference type="ARBA" id="ARBA00022692"/>
    </source>
</evidence>
<evidence type="ECO:0000256" key="12">
    <source>
        <dbReference type="SAM" id="Coils"/>
    </source>
</evidence>
<keyword evidence="8" id="KW-0066">ATP synthesis</keyword>
<dbReference type="CDD" id="cd06503">
    <property type="entry name" value="ATP-synt_Fo_b"/>
    <property type="match status" value="1"/>
</dbReference>
<evidence type="ECO:0000256" key="10">
    <source>
        <dbReference type="ARBA" id="ARBA00037847"/>
    </source>
</evidence>
<evidence type="ECO:0000256" key="4">
    <source>
        <dbReference type="ARBA" id="ARBA00022781"/>
    </source>
</evidence>
<evidence type="ECO:0000256" key="9">
    <source>
        <dbReference type="ARBA" id="ARBA00025198"/>
    </source>
</evidence>
<evidence type="ECO:0000256" key="6">
    <source>
        <dbReference type="ARBA" id="ARBA00023065"/>
    </source>
</evidence>
<evidence type="ECO:0000256" key="13">
    <source>
        <dbReference type="SAM" id="Phobius"/>
    </source>
</evidence>
<evidence type="ECO:0000256" key="7">
    <source>
        <dbReference type="ARBA" id="ARBA00023136"/>
    </source>
</evidence>
<dbReference type="GO" id="GO:0045259">
    <property type="term" value="C:proton-transporting ATP synthase complex"/>
    <property type="evidence" value="ECO:0007669"/>
    <property type="project" value="UniProtKB-KW"/>
</dbReference>
<name>A0A9D2NQX0_9FIRM</name>
<evidence type="ECO:0000256" key="1">
    <source>
        <dbReference type="ARBA" id="ARBA00022448"/>
    </source>
</evidence>
<dbReference type="AlphaFoldDB" id="A0A9D2NQX0"/>
<dbReference type="GO" id="GO:0012505">
    <property type="term" value="C:endomembrane system"/>
    <property type="evidence" value="ECO:0007669"/>
    <property type="project" value="UniProtKB-SubCell"/>
</dbReference>
<keyword evidence="2 11" id="KW-0138">CF(0)</keyword>
<keyword evidence="5 13" id="KW-1133">Transmembrane helix</keyword>
<proteinExistence type="inferred from homology"/>
<dbReference type="Proteomes" id="UP000823896">
    <property type="component" value="Unassembled WGS sequence"/>
</dbReference>
<comment type="caution">
    <text evidence="14">The sequence shown here is derived from an EMBL/GenBank/DDBJ whole genome shotgun (WGS) entry which is preliminary data.</text>
</comment>
<keyword evidence="3 11" id="KW-0812">Transmembrane</keyword>
<evidence type="ECO:0000256" key="11">
    <source>
        <dbReference type="RuleBase" id="RU003848"/>
    </source>
</evidence>
<keyword evidence="7 13" id="KW-0472">Membrane</keyword>
<gene>
    <name evidence="14" type="ORF">H9702_04150</name>
</gene>
<evidence type="ECO:0000313" key="14">
    <source>
        <dbReference type="EMBL" id="HJC36304.1"/>
    </source>
</evidence>
<evidence type="ECO:0000256" key="5">
    <source>
        <dbReference type="ARBA" id="ARBA00022989"/>
    </source>
</evidence>
<keyword evidence="12" id="KW-0175">Coiled coil</keyword>
<feature type="transmembrane region" description="Helical" evidence="13">
    <location>
        <begin position="12"/>
        <end position="35"/>
    </location>
</feature>
<dbReference type="InterPro" id="IPR002146">
    <property type="entry name" value="ATP_synth_b/b'su_bac/chlpt"/>
</dbReference>
<dbReference type="EMBL" id="DWWM01000024">
    <property type="protein sequence ID" value="HJC36304.1"/>
    <property type="molecule type" value="Genomic_DNA"/>
</dbReference>
<sequence>MEGFDIGSYLRISLSDMVLVLISTLLLVTVARHFFWDKLHAYLNQRAQLMQEEMTAARECHLQAEQLQERCVRQLQQAEDEARQIIQRAQRRGEQLIADAQEESRRIQRQAMDRAKVIQAHEEKALEQAVIDLAAAMCARLTEKQGDQALHARDVEKWLKEAGERLWQA</sequence>
<comment type="subcellular location">
    <subcellularLocation>
        <location evidence="10">Endomembrane system</location>
        <topology evidence="10">Single-pass membrane protein</topology>
    </subcellularLocation>
</comment>
<comment type="similarity">
    <text evidence="11">Belongs to the ATPase B chain family.</text>
</comment>
<dbReference type="GO" id="GO:0015078">
    <property type="term" value="F:proton transmembrane transporter activity"/>
    <property type="evidence" value="ECO:0007669"/>
    <property type="project" value="InterPro"/>
</dbReference>
<organism evidence="14 15">
    <name type="scientific">Candidatus Merdibacter merdavium</name>
    <dbReference type="NCBI Taxonomy" id="2838692"/>
    <lineage>
        <taxon>Bacteria</taxon>
        <taxon>Bacillati</taxon>
        <taxon>Bacillota</taxon>
        <taxon>Erysipelotrichia</taxon>
        <taxon>Erysipelotrichales</taxon>
        <taxon>Erysipelotrichaceae</taxon>
        <taxon>Merdibacter</taxon>
    </lineage>
</organism>
<evidence type="ECO:0008006" key="16">
    <source>
        <dbReference type="Google" id="ProtNLM"/>
    </source>
</evidence>
<evidence type="ECO:0000256" key="8">
    <source>
        <dbReference type="ARBA" id="ARBA00023310"/>
    </source>
</evidence>
<keyword evidence="4 11" id="KW-0375">Hydrogen ion transport</keyword>
<feature type="coiled-coil region" evidence="12">
    <location>
        <begin position="61"/>
        <end position="106"/>
    </location>
</feature>
<reference evidence="14" key="2">
    <citation type="submission" date="2021-04" db="EMBL/GenBank/DDBJ databases">
        <authorList>
            <person name="Gilroy R."/>
        </authorList>
    </citation>
    <scope>NUCLEOTIDE SEQUENCE</scope>
    <source>
        <strain evidence="14">CHK187-11901</strain>
    </source>
</reference>
<evidence type="ECO:0000256" key="2">
    <source>
        <dbReference type="ARBA" id="ARBA00022547"/>
    </source>
</evidence>
<protein>
    <recommendedName>
        <fullName evidence="16">F-ATPase subunit b</fullName>
    </recommendedName>
</protein>
<dbReference type="Pfam" id="PF00430">
    <property type="entry name" value="ATP-synt_B"/>
    <property type="match status" value="1"/>
</dbReference>
<evidence type="ECO:0000313" key="15">
    <source>
        <dbReference type="Proteomes" id="UP000823896"/>
    </source>
</evidence>
<accession>A0A9D2NQX0</accession>
<keyword evidence="1 11" id="KW-0813">Transport</keyword>